<accession>A0ACB7FJM5</accession>
<proteinExistence type="predicted"/>
<gene>
    <name evidence="1" type="primary">PLA2R1</name>
    <name evidence="1" type="ORF">GBF38_002971</name>
</gene>
<name>A0ACB7FJM5_NIBAL</name>
<protein>
    <submittedName>
        <fullName evidence="1">Secretory phospholipase A2 receptor</fullName>
    </submittedName>
</protein>
<comment type="caution">
    <text evidence="1">The sequence shown here is derived from an EMBL/GenBank/DDBJ whole genome shotgun (WGS) entry which is preliminary data.</text>
</comment>
<dbReference type="Proteomes" id="UP000805704">
    <property type="component" value="Chromosome 1"/>
</dbReference>
<organism evidence="1 2">
    <name type="scientific">Nibea albiflora</name>
    <name type="common">Yellow drum</name>
    <name type="synonym">Corvina albiflora</name>
    <dbReference type="NCBI Taxonomy" id="240163"/>
    <lineage>
        <taxon>Eukaryota</taxon>
        <taxon>Metazoa</taxon>
        <taxon>Chordata</taxon>
        <taxon>Craniata</taxon>
        <taxon>Vertebrata</taxon>
        <taxon>Euteleostomi</taxon>
        <taxon>Actinopterygii</taxon>
        <taxon>Neopterygii</taxon>
        <taxon>Teleostei</taxon>
        <taxon>Neoteleostei</taxon>
        <taxon>Acanthomorphata</taxon>
        <taxon>Eupercaria</taxon>
        <taxon>Sciaenidae</taxon>
        <taxon>Nibea</taxon>
    </lineage>
</organism>
<evidence type="ECO:0000313" key="2">
    <source>
        <dbReference type="Proteomes" id="UP000805704"/>
    </source>
</evidence>
<keyword evidence="1" id="KW-0675">Receptor</keyword>
<keyword evidence="2" id="KW-1185">Reference proteome</keyword>
<sequence>MKGWIGLYRNPKNVSVWRWSGGADITYQNWAPGQPDFYEEREFNAHILEDGTWNDAVDISLAFFCINITTGEGEKTWEEALDHCRERQTNLISLVSETDHILTQKVFQKVKTERVWIGLRYLGDRWLWVNGDPLVYEAWAIEGDLQCPILKRCAALTRKGLWESWDCQDKLNFICD</sequence>
<evidence type="ECO:0000313" key="1">
    <source>
        <dbReference type="EMBL" id="KAG8014486.1"/>
    </source>
</evidence>
<reference evidence="1" key="1">
    <citation type="submission" date="2020-04" db="EMBL/GenBank/DDBJ databases">
        <title>A chromosome-scale assembly and high-density genetic map of the yellow drum (Nibea albiflora) genome.</title>
        <authorList>
            <person name="Xu D."/>
            <person name="Zhang W."/>
            <person name="Chen R."/>
            <person name="Tan P."/>
            <person name="Wang L."/>
            <person name="Song H."/>
            <person name="Tian L."/>
            <person name="Zhu Q."/>
            <person name="Wang B."/>
        </authorList>
    </citation>
    <scope>NUCLEOTIDE SEQUENCE</scope>
    <source>
        <strain evidence="1">ZJHYS-2018</strain>
    </source>
</reference>
<dbReference type="EMBL" id="CM024789">
    <property type="protein sequence ID" value="KAG8014486.1"/>
    <property type="molecule type" value="Genomic_DNA"/>
</dbReference>